<reference evidence="2 3" key="1">
    <citation type="journal article" date="2022" name="Int. J. Syst. Evol. Microbiol.">
        <title>Flavobacterium ammonificans sp. nov. and Flavobacterium ammoniigenes sp. nov., ammonifying bacteria isolated from surface river water.</title>
        <authorList>
            <person name="Watanabe K."/>
            <person name="Kitamura T."/>
            <person name="Ogata Y."/>
            <person name="Shindo C."/>
            <person name="Suda W."/>
        </authorList>
    </citation>
    <scope>NUCLEOTIDE SEQUENCE [LARGE SCALE GENOMIC DNA]</scope>
    <source>
        <strain evidence="2 3">GENT5</strain>
    </source>
</reference>
<dbReference type="EMBL" id="AP025184">
    <property type="protein sequence ID" value="BDB53862.1"/>
    <property type="molecule type" value="Genomic_DNA"/>
</dbReference>
<name>A0ABM7V2X8_9FLAO</name>
<evidence type="ECO:0000256" key="1">
    <source>
        <dbReference type="SAM" id="SignalP"/>
    </source>
</evidence>
<keyword evidence="1" id="KW-0732">Signal</keyword>
<feature type="chain" id="PRO_5047082337" description="CarboxypepD_reg-like domain-containing protein" evidence="1">
    <location>
        <begin position="19"/>
        <end position="244"/>
    </location>
</feature>
<sequence>MIRLLYFIVFWCIAPLFAQEKGAVACRGKVNADMTNLEGIYVINLNTENATITDSKGFFTINAKVGDSLLLSSVQFKSVTKAITSEDLSSLFFVTMHPIMNELKEVVVKRPSVSAESLGIIPYGQKKYTPAERKYATASSGRLNPLGLDPLLNYFSGRTAMLKKELEVEKKEGYLVQLENLFDKNHYVNTLHIPSDYVKGFLYFAVENPKFTRVLKTKNRTSIEFLMSELAAQYNEIIASKKVK</sequence>
<dbReference type="InterPro" id="IPR008969">
    <property type="entry name" value="CarboxyPept-like_regulatory"/>
</dbReference>
<proteinExistence type="predicted"/>
<organism evidence="2 3">
    <name type="scientific">Flavobacterium ammoniigenes</name>
    <dbReference type="NCBI Taxonomy" id="1751095"/>
    <lineage>
        <taxon>Bacteria</taxon>
        <taxon>Pseudomonadati</taxon>
        <taxon>Bacteroidota</taxon>
        <taxon>Flavobacteriia</taxon>
        <taxon>Flavobacteriales</taxon>
        <taxon>Flavobacteriaceae</taxon>
        <taxon>Flavobacterium</taxon>
    </lineage>
</organism>
<evidence type="ECO:0008006" key="4">
    <source>
        <dbReference type="Google" id="ProtNLM"/>
    </source>
</evidence>
<gene>
    <name evidence="2" type="ORF">GENT5_01670</name>
</gene>
<evidence type="ECO:0000313" key="3">
    <source>
        <dbReference type="Proteomes" id="UP001319867"/>
    </source>
</evidence>
<reference evidence="2 3" key="2">
    <citation type="journal article" date="2022" name="Microorganisms">
        <title>Complete Genome Sequences of Two Flavobacterium ammonificans Strains and a Flavobacterium ammoniigenes Strain of Ammonifying Bacterioplankton Isolated from Surface River Water.</title>
        <authorList>
            <person name="Suda W."/>
            <person name="Ogata Y."/>
            <person name="Shindo C."/>
            <person name="Watanabe K."/>
        </authorList>
    </citation>
    <scope>NUCLEOTIDE SEQUENCE [LARGE SCALE GENOMIC DNA]</scope>
    <source>
        <strain evidence="2 3">GENT5</strain>
    </source>
</reference>
<dbReference type="Pfam" id="PF13715">
    <property type="entry name" value="CarbopepD_reg_2"/>
    <property type="match status" value="1"/>
</dbReference>
<protein>
    <recommendedName>
        <fullName evidence="4">CarboxypepD_reg-like domain-containing protein</fullName>
    </recommendedName>
</protein>
<keyword evidence="3" id="KW-1185">Reference proteome</keyword>
<accession>A0ABM7V2X8</accession>
<dbReference type="RefSeq" id="WP_229317502.1">
    <property type="nucleotide sequence ID" value="NZ_AP025184.1"/>
</dbReference>
<evidence type="ECO:0000313" key="2">
    <source>
        <dbReference type="EMBL" id="BDB53862.1"/>
    </source>
</evidence>
<dbReference type="Proteomes" id="UP001319867">
    <property type="component" value="Chromosome"/>
</dbReference>
<dbReference type="SUPFAM" id="SSF49464">
    <property type="entry name" value="Carboxypeptidase regulatory domain-like"/>
    <property type="match status" value="1"/>
</dbReference>
<feature type="signal peptide" evidence="1">
    <location>
        <begin position="1"/>
        <end position="18"/>
    </location>
</feature>